<proteinExistence type="predicted"/>
<dbReference type="AlphaFoldDB" id="A0AAP0P6N6"/>
<organism evidence="2 3">
    <name type="scientific">Stephania cephalantha</name>
    <dbReference type="NCBI Taxonomy" id="152367"/>
    <lineage>
        <taxon>Eukaryota</taxon>
        <taxon>Viridiplantae</taxon>
        <taxon>Streptophyta</taxon>
        <taxon>Embryophyta</taxon>
        <taxon>Tracheophyta</taxon>
        <taxon>Spermatophyta</taxon>
        <taxon>Magnoliopsida</taxon>
        <taxon>Ranunculales</taxon>
        <taxon>Menispermaceae</taxon>
        <taxon>Menispermoideae</taxon>
        <taxon>Cissampelideae</taxon>
        <taxon>Stephania</taxon>
    </lineage>
</organism>
<dbReference type="EMBL" id="JBBNAG010000005">
    <property type="protein sequence ID" value="KAK9133117.1"/>
    <property type="molecule type" value="Genomic_DNA"/>
</dbReference>
<feature type="region of interest" description="Disordered" evidence="1">
    <location>
        <begin position="196"/>
        <end position="215"/>
    </location>
</feature>
<comment type="caution">
    <text evidence="2">The sequence shown here is derived from an EMBL/GenBank/DDBJ whole genome shotgun (WGS) entry which is preliminary data.</text>
</comment>
<gene>
    <name evidence="2" type="ORF">Scep_012645</name>
</gene>
<accession>A0AAP0P6N6</accession>
<keyword evidence="3" id="KW-1185">Reference proteome</keyword>
<evidence type="ECO:0000313" key="3">
    <source>
        <dbReference type="Proteomes" id="UP001419268"/>
    </source>
</evidence>
<evidence type="ECO:0000313" key="2">
    <source>
        <dbReference type="EMBL" id="KAK9133117.1"/>
    </source>
</evidence>
<sequence length="243" mass="27312">MWRVEQLTVEQTDIDRRQIPDNGIDRTTNWAESTQCYQDAQAEVSYCTGMRTSRSGLGMVSSGGSDGSDVGVQRWQWWIRCGVQQCAAAEQLRKRRGAATSGWTRTARMEQRRGAAVDQRGPRASKTAIQWSARHQAATRVTSRMRRRRTVATPGSLRHGRPAGAADQILTTTAGRREASGGERRLADGLQADTRQRADGGDKRVRRDRGTDGRRDRRETTFTLKTMLCHTQPDDRLKTKTHD</sequence>
<feature type="region of interest" description="Disordered" evidence="1">
    <location>
        <begin position="102"/>
        <end position="168"/>
    </location>
</feature>
<reference evidence="2 3" key="1">
    <citation type="submission" date="2024-01" db="EMBL/GenBank/DDBJ databases">
        <title>Genome assemblies of Stephania.</title>
        <authorList>
            <person name="Yang L."/>
        </authorList>
    </citation>
    <scope>NUCLEOTIDE SEQUENCE [LARGE SCALE GENOMIC DNA]</scope>
    <source>
        <strain evidence="2">JXDWG</strain>
        <tissue evidence="2">Leaf</tissue>
    </source>
</reference>
<dbReference type="Proteomes" id="UP001419268">
    <property type="component" value="Unassembled WGS sequence"/>
</dbReference>
<protein>
    <submittedName>
        <fullName evidence="2">Uncharacterized protein</fullName>
    </submittedName>
</protein>
<evidence type="ECO:0000256" key="1">
    <source>
        <dbReference type="SAM" id="MobiDB-lite"/>
    </source>
</evidence>
<name>A0AAP0P6N6_9MAGN</name>